<keyword evidence="3" id="KW-0732">Signal</keyword>
<keyword evidence="6" id="KW-1185">Reference proteome</keyword>
<dbReference type="SUPFAM" id="SSF53187">
    <property type="entry name" value="Zn-dependent exopeptidases"/>
    <property type="match status" value="1"/>
</dbReference>
<evidence type="ECO:0000256" key="1">
    <source>
        <dbReference type="ARBA" id="ARBA00022801"/>
    </source>
</evidence>
<dbReference type="Proteomes" id="UP001401887">
    <property type="component" value="Unassembled WGS sequence"/>
</dbReference>
<sequence length="637" mass="65772">MPLRRAALTLALLAAPALAVARAAPEVFVAYPPDGHRVAYDHVILEGSVPAGASLKVGGQAVPVGPDGLFMLWWPLRPGTNDLRLTSTQGGQTGTRIVRVIRTAAAPLPATPTRLDRQSVTPRVPLEFWDAAGDAPDERTVTVSFRGSPGGRAAFRVAGGAPLPLREVSAGQYEAAYVLPPSARFEQAPITVTLTGRDGKVVSAPAPGRLSSTGSGPRSGTQRPGTVRGLGLNDAGNVATTQDGEPFLYPRDGMTFAVVGRQGEDVRARLAPGVSVLITASQLDVTPAPPLPGQGGTVTLEGTTPAAPLPTAPAPLPAIPPVPVAAVPAAPEAAPPVPLPPPVPAPGGDLRVRVPLGGARVPFTVTQEQGGRRLALTLYGLGTLPTLPAPLTDPLLARAEVQLLGLGVTRLTLDLTAPQAWGFTAGYDGGDLLLTVRRPPALDPARPLTGRVIVLDAGHGGTQFGGAGSLRVPEKDLTLPIARRAAELLRAQGAEVVLTRDSDVTLGLYERDLTAEAARADLLVSIHANALPDGRDPRSIRGPEVYFTHPQAQAPAAAILAGLRRLLPDLGPGAGLKPGANLALTRPTTQPSLLIETAYLTDPQNLRALMDPAGRERFAQAIAAGIADFYGAQVAAR</sequence>
<dbReference type="Gene3D" id="2.60.40.10">
    <property type="entry name" value="Immunoglobulins"/>
    <property type="match status" value="1"/>
</dbReference>
<evidence type="ECO:0000259" key="4">
    <source>
        <dbReference type="SMART" id="SM00646"/>
    </source>
</evidence>
<dbReference type="EMBL" id="BAABRP010000001">
    <property type="protein sequence ID" value="GAA5511738.1"/>
    <property type="molecule type" value="Genomic_DNA"/>
</dbReference>
<feature type="chain" id="PRO_5045515777" description="MurNAc-LAA domain-containing protein" evidence="3">
    <location>
        <begin position="24"/>
        <end position="637"/>
    </location>
</feature>
<dbReference type="PANTHER" id="PTHR30404:SF0">
    <property type="entry name" value="N-ACETYLMURAMOYL-L-ALANINE AMIDASE AMIC"/>
    <property type="match status" value="1"/>
</dbReference>
<evidence type="ECO:0000256" key="3">
    <source>
        <dbReference type="SAM" id="SignalP"/>
    </source>
</evidence>
<evidence type="ECO:0000313" key="6">
    <source>
        <dbReference type="Proteomes" id="UP001401887"/>
    </source>
</evidence>
<feature type="compositionally biased region" description="Polar residues" evidence="2">
    <location>
        <begin position="210"/>
        <end position="224"/>
    </location>
</feature>
<name>A0ABP9W301_9DEIO</name>
<accession>A0ABP9W301</accession>
<dbReference type="SMART" id="SM00646">
    <property type="entry name" value="Ami_3"/>
    <property type="match status" value="1"/>
</dbReference>
<dbReference type="Gene3D" id="3.40.630.40">
    <property type="entry name" value="Zn-dependent exopeptidases"/>
    <property type="match status" value="1"/>
</dbReference>
<dbReference type="Pfam" id="PF01520">
    <property type="entry name" value="Amidase_3"/>
    <property type="match status" value="1"/>
</dbReference>
<proteinExistence type="predicted"/>
<feature type="signal peptide" evidence="3">
    <location>
        <begin position="1"/>
        <end position="23"/>
    </location>
</feature>
<dbReference type="InterPro" id="IPR013783">
    <property type="entry name" value="Ig-like_fold"/>
</dbReference>
<reference evidence="5 6" key="1">
    <citation type="submission" date="2024-02" db="EMBL/GenBank/DDBJ databases">
        <title>Deinococcus carri NBRC 110142.</title>
        <authorList>
            <person name="Ichikawa N."/>
            <person name="Katano-Makiyama Y."/>
            <person name="Hidaka K."/>
        </authorList>
    </citation>
    <scope>NUCLEOTIDE SEQUENCE [LARGE SCALE GENOMIC DNA]</scope>
    <source>
        <strain evidence="5 6">NBRC 110142</strain>
    </source>
</reference>
<comment type="caution">
    <text evidence="5">The sequence shown here is derived from an EMBL/GenBank/DDBJ whole genome shotgun (WGS) entry which is preliminary data.</text>
</comment>
<evidence type="ECO:0000313" key="5">
    <source>
        <dbReference type="EMBL" id="GAA5511738.1"/>
    </source>
</evidence>
<dbReference type="PANTHER" id="PTHR30404">
    <property type="entry name" value="N-ACETYLMURAMOYL-L-ALANINE AMIDASE"/>
    <property type="match status" value="1"/>
</dbReference>
<dbReference type="InterPro" id="IPR050695">
    <property type="entry name" value="N-acetylmuramoyl_amidase_3"/>
</dbReference>
<dbReference type="CDD" id="cd02696">
    <property type="entry name" value="MurNAc-LAA"/>
    <property type="match status" value="1"/>
</dbReference>
<organism evidence="5 6">
    <name type="scientific">Deinococcus carri</name>
    <dbReference type="NCBI Taxonomy" id="1211323"/>
    <lineage>
        <taxon>Bacteria</taxon>
        <taxon>Thermotogati</taxon>
        <taxon>Deinococcota</taxon>
        <taxon>Deinococci</taxon>
        <taxon>Deinococcales</taxon>
        <taxon>Deinococcaceae</taxon>
        <taxon>Deinococcus</taxon>
    </lineage>
</organism>
<evidence type="ECO:0000256" key="2">
    <source>
        <dbReference type="SAM" id="MobiDB-lite"/>
    </source>
</evidence>
<protein>
    <recommendedName>
        <fullName evidence="4">MurNAc-LAA domain-containing protein</fullName>
    </recommendedName>
</protein>
<feature type="domain" description="MurNAc-LAA" evidence="4">
    <location>
        <begin position="512"/>
        <end position="627"/>
    </location>
</feature>
<dbReference type="InterPro" id="IPR002508">
    <property type="entry name" value="MurNAc-LAA_cat"/>
</dbReference>
<keyword evidence="1" id="KW-0378">Hydrolase</keyword>
<feature type="region of interest" description="Disordered" evidence="2">
    <location>
        <begin position="199"/>
        <end position="246"/>
    </location>
</feature>
<gene>
    <name evidence="5" type="ORF">Dcar01_00451</name>
</gene>
<dbReference type="RefSeq" id="WP_345460246.1">
    <property type="nucleotide sequence ID" value="NZ_BAABRP010000001.1"/>
</dbReference>